<gene>
    <name evidence="1" type="ordered locus">KNP414_04462</name>
</gene>
<dbReference type="HOGENOM" id="CLU_140242_1_0_9"/>
<dbReference type="Proteomes" id="UP000006620">
    <property type="component" value="Chromosome"/>
</dbReference>
<dbReference type="EMBL" id="CP002869">
    <property type="protein sequence ID" value="AEI42992.1"/>
    <property type="molecule type" value="Genomic_DNA"/>
</dbReference>
<sequence length="182" mass="20245">MFIDPNYNQVITKKSTDMERVKPMNISTSLHHTPVIAAENYAQVDGRYARNTDVSGISLGLGQGKDQGKAGISAKIWRTAGESTSDPTEELPIHRVLDLALLICRSSLHFQDAYRLPKLYDPDHPLIDRIGLQGAAMNVSVCTDNPAIDQDIKRFAHALNEDGEMIGERLRILARLLEEMGY</sequence>
<dbReference type="InterPro" id="IPR045352">
    <property type="entry name" value="DUF6530"/>
</dbReference>
<dbReference type="KEGG" id="pms:KNP414_04462"/>
<reference evidence="2" key="1">
    <citation type="submission" date="2011-06" db="EMBL/GenBank/DDBJ databases">
        <title>Complete genome sequence of Paenibacillus mucilaginosus KNP414.</title>
        <authorList>
            <person name="Wang J."/>
            <person name="Hu S."/>
            <person name="Hu X."/>
            <person name="Zhang B."/>
            <person name="Dong D."/>
            <person name="Zhang S."/>
            <person name="Zhao K."/>
            <person name="Wu D."/>
        </authorList>
    </citation>
    <scope>NUCLEOTIDE SEQUENCE [LARGE SCALE GENOMIC DNA]</scope>
    <source>
        <strain evidence="2">KNP414</strain>
    </source>
</reference>
<name>F8F964_PAEMK</name>
<dbReference type="AlphaFoldDB" id="F8F964"/>
<organism evidence="1 2">
    <name type="scientific">Paenibacillus mucilaginosus (strain KNP414)</name>
    <dbReference type="NCBI Taxonomy" id="1036673"/>
    <lineage>
        <taxon>Bacteria</taxon>
        <taxon>Bacillati</taxon>
        <taxon>Bacillota</taxon>
        <taxon>Bacilli</taxon>
        <taxon>Bacillales</taxon>
        <taxon>Paenibacillaceae</taxon>
        <taxon>Paenibacillus</taxon>
    </lineage>
</organism>
<reference evidence="1 2" key="2">
    <citation type="journal article" date="2013" name="Genome Announc.">
        <title>Genome Sequence of Growth-Improving Paenibacillus mucilaginosus Strain KNP414.</title>
        <authorList>
            <person name="Lu J.J."/>
            <person name="Wang J.F."/>
            <person name="Hu X.F."/>
        </authorList>
    </citation>
    <scope>NUCLEOTIDE SEQUENCE [LARGE SCALE GENOMIC DNA]</scope>
    <source>
        <strain evidence="1 2">KNP414</strain>
    </source>
</reference>
<proteinExistence type="predicted"/>
<protein>
    <submittedName>
        <fullName evidence="1">Uncharacterized protein</fullName>
    </submittedName>
</protein>
<dbReference type="PATRIC" id="fig|1036673.3.peg.4100"/>
<dbReference type="Pfam" id="PF20140">
    <property type="entry name" value="DUF6530"/>
    <property type="match status" value="1"/>
</dbReference>
<evidence type="ECO:0000313" key="2">
    <source>
        <dbReference type="Proteomes" id="UP000006620"/>
    </source>
</evidence>
<accession>F8F964</accession>
<evidence type="ECO:0000313" key="1">
    <source>
        <dbReference type="EMBL" id="AEI42992.1"/>
    </source>
</evidence>